<dbReference type="AlphaFoldDB" id="A0A532UU68"/>
<evidence type="ECO:0000313" key="3">
    <source>
        <dbReference type="Proteomes" id="UP000317778"/>
    </source>
</evidence>
<feature type="transmembrane region" description="Helical" evidence="1">
    <location>
        <begin position="7"/>
        <end position="26"/>
    </location>
</feature>
<proteinExistence type="predicted"/>
<keyword evidence="1" id="KW-1133">Transmembrane helix</keyword>
<evidence type="ECO:0000313" key="2">
    <source>
        <dbReference type="EMBL" id="TKJ38488.1"/>
    </source>
</evidence>
<dbReference type="EMBL" id="NJBO01000026">
    <property type="protein sequence ID" value="TKJ38488.1"/>
    <property type="molecule type" value="Genomic_DNA"/>
</dbReference>
<accession>A0A532UU68</accession>
<comment type="caution">
    <text evidence="2">The sequence shown here is derived from an EMBL/GenBank/DDBJ whole genome shotgun (WGS) entry which is preliminary data.</text>
</comment>
<reference evidence="2 3" key="1">
    <citation type="submission" date="2017-06" db="EMBL/GenBank/DDBJ databases">
        <title>Novel microbial phyla capable of carbon fixation and sulfur reduction in deep-sea sediments.</title>
        <authorList>
            <person name="Huang J."/>
            <person name="Baker B."/>
            <person name="Wang Y."/>
        </authorList>
    </citation>
    <scope>NUCLEOTIDE SEQUENCE [LARGE SCALE GENOMIC DNA]</scope>
    <source>
        <strain evidence="2">B3_TA06</strain>
    </source>
</reference>
<keyword evidence="1" id="KW-0812">Transmembrane</keyword>
<keyword evidence="1" id="KW-0472">Membrane</keyword>
<dbReference type="Proteomes" id="UP000317778">
    <property type="component" value="Unassembled WGS sequence"/>
</dbReference>
<feature type="transmembrane region" description="Helical" evidence="1">
    <location>
        <begin position="98"/>
        <end position="118"/>
    </location>
</feature>
<protein>
    <recommendedName>
        <fullName evidence="4">DUF2178 domain-containing protein</fullName>
    </recommendedName>
</protein>
<evidence type="ECO:0000256" key="1">
    <source>
        <dbReference type="SAM" id="Phobius"/>
    </source>
</evidence>
<evidence type="ECO:0008006" key="4">
    <source>
        <dbReference type="Google" id="ProtNLM"/>
    </source>
</evidence>
<organism evidence="2 3">
    <name type="scientific">candidate division TA06 bacterium B3_TA06</name>
    <dbReference type="NCBI Taxonomy" id="2012487"/>
    <lineage>
        <taxon>Bacteria</taxon>
        <taxon>Bacteria division TA06</taxon>
    </lineage>
</organism>
<feature type="transmembrane region" description="Helical" evidence="1">
    <location>
        <begin position="73"/>
        <end position="92"/>
    </location>
</feature>
<gene>
    <name evidence="2" type="ORF">CEE36_10620</name>
</gene>
<sequence length="131" mass="14692">MRRRRRIILWSIAGGLLVLVGVAALSQWQGWIPAWCLVPAVLSEAFGVWLLVRTIRQNIQFAREGSSKRWVMRFGVAVFFTLFGIGLPLATFNLIPDVAWPVGVLLVSLGATFIYRAVVLPNSQREKRDDG</sequence>
<feature type="transmembrane region" description="Helical" evidence="1">
    <location>
        <begin position="32"/>
        <end position="52"/>
    </location>
</feature>
<name>A0A532UU68_UNCT6</name>